<reference evidence="2 3" key="1">
    <citation type="submission" date="2022-06" db="EMBL/GenBank/DDBJ databases">
        <title>Draft genome sequence of type strain Streptomyces rubrisoli DSM 42083.</title>
        <authorList>
            <person name="Duangmal K."/>
            <person name="Klaysubun C."/>
        </authorList>
    </citation>
    <scope>NUCLEOTIDE SEQUENCE [LARGE SCALE GENOMIC DNA]</scope>
    <source>
        <strain evidence="2 3">DSM 42083</strain>
    </source>
</reference>
<accession>A0ABT1P7W5</accession>
<keyword evidence="1" id="KW-0812">Transmembrane</keyword>
<organism evidence="2 3">
    <name type="scientific">Streptantibioticus rubrisoli</name>
    <dbReference type="NCBI Taxonomy" id="1387313"/>
    <lineage>
        <taxon>Bacteria</taxon>
        <taxon>Bacillati</taxon>
        <taxon>Actinomycetota</taxon>
        <taxon>Actinomycetes</taxon>
        <taxon>Kitasatosporales</taxon>
        <taxon>Streptomycetaceae</taxon>
        <taxon>Streptantibioticus</taxon>
    </lineage>
</organism>
<evidence type="ECO:0000313" key="2">
    <source>
        <dbReference type="EMBL" id="MCQ4041466.1"/>
    </source>
</evidence>
<protein>
    <recommendedName>
        <fullName evidence="4">DUF3040 domain-containing protein</fullName>
    </recommendedName>
</protein>
<keyword evidence="1" id="KW-0472">Membrane</keyword>
<evidence type="ECO:0008006" key="4">
    <source>
        <dbReference type="Google" id="ProtNLM"/>
    </source>
</evidence>
<dbReference type="RefSeq" id="WP_255925453.1">
    <property type="nucleotide sequence ID" value="NZ_JANFNH010000003.1"/>
</dbReference>
<proteinExistence type="predicted"/>
<feature type="transmembrane region" description="Helical" evidence="1">
    <location>
        <begin position="43"/>
        <end position="64"/>
    </location>
</feature>
<dbReference type="EMBL" id="JANFNH010000003">
    <property type="protein sequence ID" value="MCQ4041466.1"/>
    <property type="molecule type" value="Genomic_DNA"/>
</dbReference>
<name>A0ABT1P7W5_9ACTN</name>
<evidence type="ECO:0000256" key="1">
    <source>
        <dbReference type="SAM" id="Phobius"/>
    </source>
</evidence>
<sequence length="71" mass="7887">MSTDEEVRLRDALTGLADTVRPAPDAFQLVEARWRWRELRRRVVLSAVVILMVAAVTLAGLWALSRGGQGI</sequence>
<comment type="caution">
    <text evidence="2">The sequence shown here is derived from an EMBL/GenBank/DDBJ whole genome shotgun (WGS) entry which is preliminary data.</text>
</comment>
<keyword evidence="3" id="KW-1185">Reference proteome</keyword>
<keyword evidence="1" id="KW-1133">Transmembrane helix</keyword>
<evidence type="ECO:0000313" key="3">
    <source>
        <dbReference type="Proteomes" id="UP001206206"/>
    </source>
</evidence>
<gene>
    <name evidence="2" type="ORF">NON19_05350</name>
</gene>
<dbReference type="Proteomes" id="UP001206206">
    <property type="component" value="Unassembled WGS sequence"/>
</dbReference>